<accession>A0A0R2HPR6</accession>
<dbReference type="Pfam" id="PF20069">
    <property type="entry name" value="DUF6465"/>
    <property type="match status" value="1"/>
</dbReference>
<dbReference type="Proteomes" id="UP000051841">
    <property type="component" value="Unassembled WGS sequence"/>
</dbReference>
<dbReference type="InterPro" id="IPR046313">
    <property type="entry name" value="DUF6465"/>
</dbReference>
<evidence type="ECO:0000313" key="2">
    <source>
        <dbReference type="Proteomes" id="UP000051841"/>
    </source>
</evidence>
<evidence type="ECO:0000313" key="1">
    <source>
        <dbReference type="EMBL" id="KRN51421.1"/>
    </source>
</evidence>
<sequence length="75" mass="8619">MQSMKTKIEVQFQDKDVNVNDIEKAVKEDLKAKGVKLNTLANLDVYYKPEDGSIYYVAATKDKKEYNVEDAPLYI</sequence>
<organism evidence="1 2">
    <name type="scientific">Kandleria vitulina DSM 20405</name>
    <dbReference type="NCBI Taxonomy" id="1410657"/>
    <lineage>
        <taxon>Bacteria</taxon>
        <taxon>Bacillati</taxon>
        <taxon>Bacillota</taxon>
        <taxon>Erysipelotrichia</taxon>
        <taxon>Erysipelotrichales</taxon>
        <taxon>Coprobacillaceae</taxon>
        <taxon>Kandleria</taxon>
    </lineage>
</organism>
<keyword evidence="2" id="KW-1185">Reference proteome</keyword>
<gene>
    <name evidence="1" type="ORF">IV49_GL000038</name>
</gene>
<proteinExistence type="predicted"/>
<dbReference type="PATRIC" id="fig|1410657.5.peg.40"/>
<dbReference type="EMBL" id="JQBL01000001">
    <property type="protein sequence ID" value="KRN51421.1"/>
    <property type="molecule type" value="Genomic_DNA"/>
</dbReference>
<protein>
    <submittedName>
        <fullName evidence="1">Uncharacterized protein</fullName>
    </submittedName>
</protein>
<dbReference type="AlphaFoldDB" id="A0A0R2HPR6"/>
<comment type="caution">
    <text evidence="1">The sequence shown here is derived from an EMBL/GenBank/DDBJ whole genome shotgun (WGS) entry which is preliminary data.</text>
</comment>
<name>A0A0R2HPR6_9FIRM</name>
<reference evidence="1 2" key="1">
    <citation type="journal article" date="2015" name="Genome Announc.">
        <title>Expanding the biotechnology potential of lactobacilli through comparative genomics of 213 strains and associated genera.</title>
        <authorList>
            <person name="Sun Z."/>
            <person name="Harris H.M."/>
            <person name="McCann A."/>
            <person name="Guo C."/>
            <person name="Argimon S."/>
            <person name="Zhang W."/>
            <person name="Yang X."/>
            <person name="Jeffery I.B."/>
            <person name="Cooney J.C."/>
            <person name="Kagawa T.F."/>
            <person name="Liu W."/>
            <person name="Song Y."/>
            <person name="Salvetti E."/>
            <person name="Wrobel A."/>
            <person name="Rasinkangas P."/>
            <person name="Parkhill J."/>
            <person name="Rea M.C."/>
            <person name="O'Sullivan O."/>
            <person name="Ritari J."/>
            <person name="Douillard F.P."/>
            <person name="Paul Ross R."/>
            <person name="Yang R."/>
            <person name="Briner A.E."/>
            <person name="Felis G.E."/>
            <person name="de Vos W.M."/>
            <person name="Barrangou R."/>
            <person name="Klaenhammer T.R."/>
            <person name="Caufield P.W."/>
            <person name="Cui Y."/>
            <person name="Zhang H."/>
            <person name="O'Toole P.W."/>
        </authorList>
    </citation>
    <scope>NUCLEOTIDE SEQUENCE [LARGE SCALE GENOMIC DNA]</scope>
    <source>
        <strain evidence="1 2">DSM 20405</strain>
    </source>
</reference>